<reference evidence="1 2" key="1">
    <citation type="submission" date="2019-03" db="EMBL/GenBank/DDBJ databases">
        <title>Sequencing the genomes of 1000 actinobacteria strains.</title>
        <authorList>
            <person name="Klenk H.-P."/>
        </authorList>
    </citation>
    <scope>NUCLEOTIDE SEQUENCE [LARGE SCALE GENOMIC DNA]</scope>
    <source>
        <strain evidence="1 2">DSM 44969</strain>
    </source>
</reference>
<dbReference type="SUPFAM" id="SSF52540">
    <property type="entry name" value="P-loop containing nucleoside triphosphate hydrolases"/>
    <property type="match status" value="1"/>
</dbReference>
<dbReference type="Gene3D" id="3.40.50.300">
    <property type="entry name" value="P-loop containing nucleotide triphosphate hydrolases"/>
    <property type="match status" value="1"/>
</dbReference>
<protein>
    <recommendedName>
        <fullName evidence="3">Uridine kinase</fullName>
    </recommendedName>
</protein>
<organism evidence="1 2">
    <name type="scientific">Pseudonocardia endophytica</name>
    <dbReference type="NCBI Taxonomy" id="401976"/>
    <lineage>
        <taxon>Bacteria</taxon>
        <taxon>Bacillati</taxon>
        <taxon>Actinomycetota</taxon>
        <taxon>Actinomycetes</taxon>
        <taxon>Pseudonocardiales</taxon>
        <taxon>Pseudonocardiaceae</taxon>
        <taxon>Pseudonocardia</taxon>
    </lineage>
</organism>
<evidence type="ECO:0000313" key="2">
    <source>
        <dbReference type="Proteomes" id="UP000295560"/>
    </source>
</evidence>
<evidence type="ECO:0000313" key="1">
    <source>
        <dbReference type="EMBL" id="TCK27461.1"/>
    </source>
</evidence>
<proteinExistence type="predicted"/>
<accession>A0A4R1I0P5</accession>
<keyword evidence="2" id="KW-1185">Reference proteome</keyword>
<dbReference type="AlphaFoldDB" id="A0A4R1I0P5"/>
<name>A0A4R1I0P5_PSEEN</name>
<evidence type="ECO:0008006" key="3">
    <source>
        <dbReference type="Google" id="ProtNLM"/>
    </source>
</evidence>
<dbReference type="InterPro" id="IPR027417">
    <property type="entry name" value="P-loop_NTPase"/>
</dbReference>
<dbReference type="EMBL" id="SMFZ01000001">
    <property type="protein sequence ID" value="TCK27461.1"/>
    <property type="molecule type" value="Genomic_DNA"/>
</dbReference>
<sequence>MAGTTERQGGAYRPVTPAVLAEHVVGRAAATPGRARVLLDGAPPSGADALADAVAELLRLRGRPVVVVRAADFLRPASVRLELGHTDVDMFLDGWLDDDALRREVLDPAGPEGSGRVLPRLRDPVRDRSFRDAPQDIGPDGVVVVAGARMLGRGLDAELTVHLRMSPGALGRLLPDDERWTVEAYERYDRERVPQDLAEIVVMADHPERPAMRDRDG</sequence>
<gene>
    <name evidence="1" type="ORF">EV378_3332</name>
</gene>
<dbReference type="RefSeq" id="WP_243653499.1">
    <property type="nucleotide sequence ID" value="NZ_SMFZ01000001.1"/>
</dbReference>
<comment type="caution">
    <text evidence="1">The sequence shown here is derived from an EMBL/GenBank/DDBJ whole genome shotgun (WGS) entry which is preliminary data.</text>
</comment>
<dbReference type="Proteomes" id="UP000295560">
    <property type="component" value="Unassembled WGS sequence"/>
</dbReference>